<dbReference type="InterPro" id="IPR051120">
    <property type="entry name" value="ABC_AA/LPS_Transport"/>
</dbReference>
<keyword evidence="6 11" id="KW-0067">ATP-binding</keyword>
<comment type="subcellular location">
    <subcellularLocation>
        <location evidence="1">Cell membrane</location>
        <topology evidence="1">Multi-pass membrane protein</topology>
    </subcellularLocation>
</comment>
<feature type="transmembrane region" description="Helical" evidence="9">
    <location>
        <begin position="52"/>
        <end position="69"/>
    </location>
</feature>
<evidence type="ECO:0000256" key="1">
    <source>
        <dbReference type="ARBA" id="ARBA00004651"/>
    </source>
</evidence>
<name>A0ABW7I651_9RHOB</name>
<comment type="caution">
    <text evidence="11">The sequence shown here is derived from an EMBL/GenBank/DDBJ whole genome shotgun (WGS) entry which is preliminary data.</text>
</comment>
<dbReference type="InterPro" id="IPR043428">
    <property type="entry name" value="LivM-like"/>
</dbReference>
<keyword evidence="7 9" id="KW-1133">Transmembrane helix</keyword>
<evidence type="ECO:0000256" key="2">
    <source>
        <dbReference type="ARBA" id="ARBA00022448"/>
    </source>
</evidence>
<dbReference type="InterPro" id="IPR003593">
    <property type="entry name" value="AAA+_ATPase"/>
</dbReference>
<feature type="transmembrane region" description="Helical" evidence="9">
    <location>
        <begin position="234"/>
        <end position="251"/>
    </location>
</feature>
<evidence type="ECO:0000256" key="4">
    <source>
        <dbReference type="ARBA" id="ARBA00022692"/>
    </source>
</evidence>
<feature type="transmembrane region" description="Helical" evidence="9">
    <location>
        <begin position="183"/>
        <end position="203"/>
    </location>
</feature>
<dbReference type="Gene3D" id="3.40.50.300">
    <property type="entry name" value="P-loop containing nucleotide triphosphate hydrolases"/>
    <property type="match status" value="1"/>
</dbReference>
<keyword evidence="5" id="KW-0547">Nucleotide-binding</keyword>
<sequence>MTDTAAPRQEARTESRARPGVLHAVRLALILSVVLIASLGLEALFGRTGERIATQMCVSIAAIAALAIFSGNSGIISFGHAAFMALGAYTSGILTSPAGIQRSLLPDLPAALAGWELSIPMANGAALLVGLGFAALTGLALLRLKDASATIATLGILIIVHSVLIGARHITKGSQTFYGLPRITTFEVALYLAMILVALAYIFRESRWGLALRAVRDDETAAETLGINARRARIVAWMLSGALATLVGAYYGHMLGAFSPKEFYFTLTFSLVAMLVIGGLTTVSGAVGGVLVVTALQDSLRQIEGGFTLGGIEVPAFFGVTTVALGLLILAVIYFRPEGLFGNRELRIPALERGLARVFPAPDSQAAPPKDARAGDDLVIEGLTKTFVGLTATDDLSFVIRAGHVTGLIGPNGAGKSTLVNMLTGQYAPTSGSMRYGSVDLNAVAAHGIAGLGIARTFQNIRLFHRLTVRENVLVAAQAAGHRGAAAEAVALRELAAMGLSAMASAEASSLSYGARRKVEIARCLATDPAILLLDEPAAGMNPDETRELGAQLRRIAEERGIGLLLIEHDLEFVNALCGHIIVLNRGKKIAEGTPAEIGGHPAVIEAYMGRARAGRETIQPNPREIPT</sequence>
<dbReference type="Pfam" id="PF12399">
    <property type="entry name" value="BCA_ABC_TP_C"/>
    <property type="match status" value="1"/>
</dbReference>
<feature type="transmembrane region" description="Helical" evidence="9">
    <location>
        <begin position="81"/>
        <end position="100"/>
    </location>
</feature>
<evidence type="ECO:0000256" key="5">
    <source>
        <dbReference type="ARBA" id="ARBA00022741"/>
    </source>
</evidence>
<evidence type="ECO:0000256" key="3">
    <source>
        <dbReference type="ARBA" id="ARBA00022475"/>
    </source>
</evidence>
<keyword evidence="2" id="KW-0813">Transport</keyword>
<dbReference type="RefSeq" id="WP_377172724.1">
    <property type="nucleotide sequence ID" value="NZ_JBHTJC010000005.1"/>
</dbReference>
<evidence type="ECO:0000256" key="7">
    <source>
        <dbReference type="ARBA" id="ARBA00022989"/>
    </source>
</evidence>
<dbReference type="SMART" id="SM00382">
    <property type="entry name" value="AAA"/>
    <property type="match status" value="1"/>
</dbReference>
<evidence type="ECO:0000313" key="12">
    <source>
        <dbReference type="Proteomes" id="UP001607157"/>
    </source>
</evidence>
<feature type="transmembrane region" description="Helical" evidence="9">
    <location>
        <begin position="21"/>
        <end position="40"/>
    </location>
</feature>
<keyword evidence="3" id="KW-1003">Cell membrane</keyword>
<dbReference type="InterPro" id="IPR001851">
    <property type="entry name" value="ABC_transp_permease"/>
</dbReference>
<keyword evidence="8 9" id="KW-0472">Membrane</keyword>
<keyword evidence="4 9" id="KW-0812">Transmembrane</keyword>
<gene>
    <name evidence="11" type="ORF">ACGRVM_07095</name>
</gene>
<dbReference type="InterPro" id="IPR027417">
    <property type="entry name" value="P-loop_NTPase"/>
</dbReference>
<feature type="transmembrane region" description="Helical" evidence="9">
    <location>
        <begin position="149"/>
        <end position="171"/>
    </location>
</feature>
<keyword evidence="12" id="KW-1185">Reference proteome</keyword>
<dbReference type="SUPFAM" id="SSF52540">
    <property type="entry name" value="P-loop containing nucleoside triphosphate hydrolases"/>
    <property type="match status" value="1"/>
</dbReference>
<protein>
    <submittedName>
        <fullName evidence="11">ATP-binding cassette domain-containing protein</fullName>
    </submittedName>
</protein>
<dbReference type="CDD" id="cd03219">
    <property type="entry name" value="ABC_Mj1267_LivG_branched"/>
    <property type="match status" value="1"/>
</dbReference>
<reference evidence="11 12" key="1">
    <citation type="submission" date="2024-10" db="EMBL/GenBank/DDBJ databases">
        <authorList>
            <person name="Yang X.-N."/>
        </authorList>
    </citation>
    <scope>NUCLEOTIDE SEQUENCE [LARGE SCALE GENOMIC DNA]</scope>
    <source>
        <strain evidence="11 12">CAU 1059</strain>
    </source>
</reference>
<dbReference type="InterPro" id="IPR032823">
    <property type="entry name" value="BCA_ABC_TP_C"/>
</dbReference>
<feature type="transmembrane region" description="Helical" evidence="9">
    <location>
        <begin position="120"/>
        <end position="142"/>
    </location>
</feature>
<proteinExistence type="predicted"/>
<evidence type="ECO:0000256" key="6">
    <source>
        <dbReference type="ARBA" id="ARBA00022840"/>
    </source>
</evidence>
<feature type="domain" description="ABC transporter" evidence="10">
    <location>
        <begin position="378"/>
        <end position="611"/>
    </location>
</feature>
<dbReference type="EMBL" id="JBIHMM010000001">
    <property type="protein sequence ID" value="MFH0253652.1"/>
    <property type="molecule type" value="Genomic_DNA"/>
</dbReference>
<dbReference type="GO" id="GO:0005524">
    <property type="term" value="F:ATP binding"/>
    <property type="evidence" value="ECO:0007669"/>
    <property type="project" value="UniProtKB-KW"/>
</dbReference>
<evidence type="ECO:0000256" key="9">
    <source>
        <dbReference type="SAM" id="Phobius"/>
    </source>
</evidence>
<dbReference type="Proteomes" id="UP001607157">
    <property type="component" value="Unassembled WGS sequence"/>
</dbReference>
<dbReference type="CDD" id="cd06581">
    <property type="entry name" value="TM_PBP1_LivM_like"/>
    <property type="match status" value="1"/>
</dbReference>
<dbReference type="PANTHER" id="PTHR45772:SF9">
    <property type="entry name" value="CONSERVED COMPONENT OF ABC TRANSPORTER FOR NATURAL AMINO ACIDS"/>
    <property type="match status" value="1"/>
</dbReference>
<dbReference type="PANTHER" id="PTHR45772">
    <property type="entry name" value="CONSERVED COMPONENT OF ABC TRANSPORTER FOR NATURAL AMINO ACIDS-RELATED"/>
    <property type="match status" value="1"/>
</dbReference>
<dbReference type="InterPro" id="IPR003439">
    <property type="entry name" value="ABC_transporter-like_ATP-bd"/>
</dbReference>
<dbReference type="Pfam" id="PF02653">
    <property type="entry name" value="BPD_transp_2"/>
    <property type="match status" value="1"/>
</dbReference>
<evidence type="ECO:0000313" key="11">
    <source>
        <dbReference type="EMBL" id="MFH0253652.1"/>
    </source>
</evidence>
<feature type="transmembrane region" description="Helical" evidence="9">
    <location>
        <begin position="263"/>
        <end position="296"/>
    </location>
</feature>
<dbReference type="PROSITE" id="PS50893">
    <property type="entry name" value="ABC_TRANSPORTER_2"/>
    <property type="match status" value="1"/>
</dbReference>
<accession>A0ABW7I651</accession>
<dbReference type="Pfam" id="PF00005">
    <property type="entry name" value="ABC_tran"/>
    <property type="match status" value="1"/>
</dbReference>
<organism evidence="11 12">
    <name type="scientific">Roseovarius aquimarinus</name>
    <dbReference type="NCBI Taxonomy" id="1229156"/>
    <lineage>
        <taxon>Bacteria</taxon>
        <taxon>Pseudomonadati</taxon>
        <taxon>Pseudomonadota</taxon>
        <taxon>Alphaproteobacteria</taxon>
        <taxon>Rhodobacterales</taxon>
        <taxon>Roseobacteraceae</taxon>
        <taxon>Roseovarius</taxon>
    </lineage>
</organism>
<evidence type="ECO:0000259" key="10">
    <source>
        <dbReference type="PROSITE" id="PS50893"/>
    </source>
</evidence>
<evidence type="ECO:0000256" key="8">
    <source>
        <dbReference type="ARBA" id="ARBA00023136"/>
    </source>
</evidence>
<feature type="transmembrane region" description="Helical" evidence="9">
    <location>
        <begin position="316"/>
        <end position="335"/>
    </location>
</feature>